<reference evidence="1 2" key="1">
    <citation type="submission" date="2012-04" db="EMBL/GenBank/DDBJ databases">
        <authorList>
            <person name="Genoscope - CEA"/>
        </authorList>
    </citation>
    <scope>NUCLEOTIDE SEQUENCE [LARGE SCALE GENOMIC DNA]</scope>
    <source>
        <strain evidence="1 2">9701</strain>
    </source>
</reference>
<evidence type="ECO:0000313" key="2">
    <source>
        <dbReference type="Proteomes" id="UP000004047"/>
    </source>
</evidence>
<proteinExistence type="predicted"/>
<organism evidence="1 2">
    <name type="scientific">Microcystis aeruginosa PCC 9701</name>
    <dbReference type="NCBI Taxonomy" id="721123"/>
    <lineage>
        <taxon>Bacteria</taxon>
        <taxon>Bacillati</taxon>
        <taxon>Cyanobacteriota</taxon>
        <taxon>Cyanophyceae</taxon>
        <taxon>Oscillatoriophycideae</taxon>
        <taxon>Chroococcales</taxon>
        <taxon>Microcystaceae</taxon>
        <taxon>Microcystis</taxon>
    </lineage>
</organism>
<sequence length="41" mass="4794">MQVSQQCEYPEYSLHRLISPDPLLYSYLIPLSLQIPTQSQI</sequence>
<name>I4IQY1_MICAE</name>
<evidence type="ECO:0000313" key="1">
    <source>
        <dbReference type="EMBL" id="CCI36705.1"/>
    </source>
</evidence>
<gene>
    <name evidence="1" type="ORF">MICAK_2650005</name>
</gene>
<protein>
    <submittedName>
        <fullName evidence="1">Uncharacterized protein</fullName>
    </submittedName>
</protein>
<comment type="caution">
    <text evidence="1">The sequence shown here is derived from an EMBL/GenBank/DDBJ whole genome shotgun (WGS) entry which is preliminary data.</text>
</comment>
<dbReference type="Proteomes" id="UP000004047">
    <property type="component" value="Unassembled WGS sequence"/>
</dbReference>
<dbReference type="EMBL" id="CAIQ01000185">
    <property type="protein sequence ID" value="CCI36705.1"/>
    <property type="molecule type" value="Genomic_DNA"/>
</dbReference>
<dbReference type="HOGENOM" id="CLU_3272816_0_0_3"/>
<accession>I4IQY1</accession>
<dbReference type="AlphaFoldDB" id="I4IQY1"/>